<dbReference type="Gene3D" id="1.10.357.10">
    <property type="entry name" value="Tetracycline Repressor, domain 2"/>
    <property type="match status" value="1"/>
</dbReference>
<sequence>MAIRSEQSRQAILQSTMKLLDEREPGSMSVQQLSIERIAREAGVSKTTIYRWWPDKAAVIIDTFLENHILMTSMREDLPPIEALREHVVALAAVYAGHEGRLMAQLLAESQYDAATLEEFKAQFWRPRREVVNRVIERAIEEGSIRGDRTPDEIAERIYAPIYFKLLFQEGSFDPETMRAGFDLALEGIVAK</sequence>
<dbReference type="Pfam" id="PF16859">
    <property type="entry name" value="TetR_C_11"/>
    <property type="match status" value="1"/>
</dbReference>
<dbReference type="PROSITE" id="PS50977">
    <property type="entry name" value="HTH_TETR_2"/>
    <property type="match status" value="1"/>
</dbReference>
<name>A0A1P8UBC5_9MICO</name>
<feature type="domain" description="HTH tetR-type" evidence="5">
    <location>
        <begin position="6"/>
        <end position="71"/>
    </location>
</feature>
<dbReference type="InterPro" id="IPR011075">
    <property type="entry name" value="TetR_C"/>
</dbReference>
<dbReference type="PANTHER" id="PTHR30055">
    <property type="entry name" value="HTH-TYPE TRANSCRIPTIONAL REGULATOR RUTR"/>
    <property type="match status" value="1"/>
</dbReference>
<reference evidence="6 7" key="1">
    <citation type="submission" date="2016-12" db="EMBL/GenBank/DDBJ databases">
        <title>Complete genome sequence of Microbacterium aurum KACC 15219.</title>
        <authorList>
            <person name="Jung Y."/>
            <person name="Shin J.-H."/>
            <person name="Lee Y.-J."/>
            <person name="Yi H."/>
            <person name="Bahn Y.-S."/>
            <person name="Kim J.F."/>
            <person name="Lee D.-W."/>
        </authorList>
    </citation>
    <scope>NUCLEOTIDE SEQUENCE [LARGE SCALE GENOMIC DNA]</scope>
    <source>
        <strain evidence="6 7">KACC 15219</strain>
    </source>
</reference>
<evidence type="ECO:0000313" key="7">
    <source>
        <dbReference type="Proteomes" id="UP000187185"/>
    </source>
</evidence>
<dbReference type="PANTHER" id="PTHR30055:SF148">
    <property type="entry name" value="TETR-FAMILY TRANSCRIPTIONAL REGULATOR"/>
    <property type="match status" value="1"/>
</dbReference>
<accession>A0A1P8UBC5</accession>
<dbReference type="EMBL" id="CP018762">
    <property type="protein sequence ID" value="APZ35413.1"/>
    <property type="molecule type" value="Genomic_DNA"/>
</dbReference>
<dbReference type="GO" id="GO:0003700">
    <property type="term" value="F:DNA-binding transcription factor activity"/>
    <property type="evidence" value="ECO:0007669"/>
    <property type="project" value="TreeGrafter"/>
</dbReference>
<dbReference type="SUPFAM" id="SSF46689">
    <property type="entry name" value="Homeodomain-like"/>
    <property type="match status" value="1"/>
</dbReference>
<keyword evidence="3" id="KW-0804">Transcription</keyword>
<dbReference type="InterPro" id="IPR009057">
    <property type="entry name" value="Homeodomain-like_sf"/>
</dbReference>
<dbReference type="GO" id="GO:0000976">
    <property type="term" value="F:transcription cis-regulatory region binding"/>
    <property type="evidence" value="ECO:0007669"/>
    <property type="project" value="TreeGrafter"/>
</dbReference>
<evidence type="ECO:0000259" key="5">
    <source>
        <dbReference type="PROSITE" id="PS50977"/>
    </source>
</evidence>
<dbReference type="STRING" id="36805.BOH66_15040"/>
<dbReference type="InterPro" id="IPR001647">
    <property type="entry name" value="HTH_TetR"/>
</dbReference>
<dbReference type="InterPro" id="IPR050109">
    <property type="entry name" value="HTH-type_TetR-like_transc_reg"/>
</dbReference>
<dbReference type="OrthoDB" id="9796019at2"/>
<keyword evidence="7" id="KW-1185">Reference proteome</keyword>
<proteinExistence type="predicted"/>
<dbReference type="RefSeq" id="WP_076691782.1">
    <property type="nucleotide sequence ID" value="NZ_CP018762.1"/>
</dbReference>
<dbReference type="KEGG" id="maur:BOH66_15040"/>
<evidence type="ECO:0000313" key="6">
    <source>
        <dbReference type="EMBL" id="APZ35413.1"/>
    </source>
</evidence>
<dbReference type="Proteomes" id="UP000187185">
    <property type="component" value="Chromosome"/>
</dbReference>
<evidence type="ECO:0000256" key="3">
    <source>
        <dbReference type="ARBA" id="ARBA00023163"/>
    </source>
</evidence>
<dbReference type="SUPFAM" id="SSF48498">
    <property type="entry name" value="Tetracyclin repressor-like, C-terminal domain"/>
    <property type="match status" value="1"/>
</dbReference>
<protein>
    <recommendedName>
        <fullName evidence="5">HTH tetR-type domain-containing protein</fullName>
    </recommendedName>
</protein>
<gene>
    <name evidence="6" type="ORF">BOH66_15040</name>
</gene>
<evidence type="ECO:0000256" key="4">
    <source>
        <dbReference type="PROSITE-ProRule" id="PRU00335"/>
    </source>
</evidence>
<dbReference type="Gene3D" id="1.10.10.60">
    <property type="entry name" value="Homeodomain-like"/>
    <property type="match status" value="1"/>
</dbReference>
<organism evidence="6 7">
    <name type="scientific">Microbacterium aurum</name>
    <dbReference type="NCBI Taxonomy" id="36805"/>
    <lineage>
        <taxon>Bacteria</taxon>
        <taxon>Bacillati</taxon>
        <taxon>Actinomycetota</taxon>
        <taxon>Actinomycetes</taxon>
        <taxon>Micrococcales</taxon>
        <taxon>Microbacteriaceae</taxon>
        <taxon>Microbacterium</taxon>
    </lineage>
</organism>
<evidence type="ECO:0000256" key="2">
    <source>
        <dbReference type="ARBA" id="ARBA00023125"/>
    </source>
</evidence>
<evidence type="ECO:0000256" key="1">
    <source>
        <dbReference type="ARBA" id="ARBA00023015"/>
    </source>
</evidence>
<dbReference type="Pfam" id="PF00440">
    <property type="entry name" value="TetR_N"/>
    <property type="match status" value="1"/>
</dbReference>
<dbReference type="AlphaFoldDB" id="A0A1P8UBC5"/>
<dbReference type="InterPro" id="IPR036271">
    <property type="entry name" value="Tet_transcr_reg_TetR-rel_C_sf"/>
</dbReference>
<keyword evidence="2 4" id="KW-0238">DNA-binding</keyword>
<keyword evidence="1" id="KW-0805">Transcription regulation</keyword>
<feature type="DNA-binding region" description="H-T-H motif" evidence="4">
    <location>
        <begin position="34"/>
        <end position="53"/>
    </location>
</feature>